<evidence type="ECO:0000259" key="1">
    <source>
        <dbReference type="Pfam" id="PF02629"/>
    </source>
</evidence>
<feature type="domain" description="CoA-binding" evidence="1">
    <location>
        <begin position="54"/>
        <end position="127"/>
    </location>
</feature>
<protein>
    <submittedName>
        <fullName evidence="3">Succinyl-CoA synthetase alpha subunit</fullName>
    </submittedName>
</protein>
<dbReference type="Pfam" id="PF13607">
    <property type="entry name" value="Succ_CoA_lig"/>
    <property type="match status" value="1"/>
</dbReference>
<dbReference type="Pfam" id="PF02629">
    <property type="entry name" value="CoA_binding"/>
    <property type="match status" value="1"/>
</dbReference>
<organism evidence="3 4">
    <name type="scientific">Roseateles saccharophilus</name>
    <name type="common">Pseudomonas saccharophila</name>
    <dbReference type="NCBI Taxonomy" id="304"/>
    <lineage>
        <taxon>Bacteria</taxon>
        <taxon>Pseudomonadati</taxon>
        <taxon>Pseudomonadota</taxon>
        <taxon>Betaproteobacteria</taxon>
        <taxon>Burkholderiales</taxon>
        <taxon>Sphaerotilaceae</taxon>
        <taxon>Roseateles</taxon>
    </lineage>
</organism>
<dbReference type="GO" id="GO:0004775">
    <property type="term" value="F:succinate-CoA ligase (ADP-forming) activity"/>
    <property type="evidence" value="ECO:0007669"/>
    <property type="project" value="TreeGrafter"/>
</dbReference>
<evidence type="ECO:0000313" key="4">
    <source>
        <dbReference type="Proteomes" id="UP000295110"/>
    </source>
</evidence>
<dbReference type="GO" id="GO:0006099">
    <property type="term" value="P:tricarboxylic acid cycle"/>
    <property type="evidence" value="ECO:0007669"/>
    <property type="project" value="TreeGrafter"/>
</dbReference>
<dbReference type="GO" id="GO:0046912">
    <property type="term" value="F:acyltransferase activity, acyl groups converted into alkyl on transfer"/>
    <property type="evidence" value="ECO:0007669"/>
    <property type="project" value="InterPro"/>
</dbReference>
<comment type="caution">
    <text evidence="3">The sequence shown here is derived from an EMBL/GenBank/DDBJ whole genome shotgun (WGS) entry which is preliminary data.</text>
</comment>
<accession>A0A4R3UPJ5</accession>
<dbReference type="EMBL" id="SMBU01000021">
    <property type="protein sequence ID" value="TCU92661.1"/>
    <property type="molecule type" value="Genomic_DNA"/>
</dbReference>
<evidence type="ECO:0000259" key="2">
    <source>
        <dbReference type="Pfam" id="PF13607"/>
    </source>
</evidence>
<dbReference type="InterPro" id="IPR003781">
    <property type="entry name" value="CoA-bd"/>
</dbReference>
<dbReference type="InterPro" id="IPR016102">
    <property type="entry name" value="Succinyl-CoA_synth-like"/>
</dbReference>
<dbReference type="OrthoDB" id="9042242at2"/>
<name>A0A4R3UPJ5_ROSSA</name>
<dbReference type="SUPFAM" id="SSF51735">
    <property type="entry name" value="NAD(P)-binding Rossmann-fold domains"/>
    <property type="match status" value="1"/>
</dbReference>
<dbReference type="SUPFAM" id="SSF48256">
    <property type="entry name" value="Citrate synthase"/>
    <property type="match status" value="1"/>
</dbReference>
<dbReference type="InterPro" id="IPR036291">
    <property type="entry name" value="NAD(P)-bd_dom_sf"/>
</dbReference>
<dbReference type="GO" id="GO:0004776">
    <property type="term" value="F:succinate-CoA ligase (GDP-forming) activity"/>
    <property type="evidence" value="ECO:0007669"/>
    <property type="project" value="TreeGrafter"/>
</dbReference>
<keyword evidence="4" id="KW-1185">Reference proteome</keyword>
<dbReference type="GO" id="GO:0009361">
    <property type="term" value="C:succinate-CoA ligase complex (ADP-forming)"/>
    <property type="evidence" value="ECO:0007669"/>
    <property type="project" value="TreeGrafter"/>
</dbReference>
<dbReference type="Gene3D" id="3.40.50.261">
    <property type="entry name" value="Succinyl-CoA synthetase domains"/>
    <property type="match status" value="1"/>
</dbReference>
<proteinExistence type="predicted"/>
<dbReference type="RefSeq" id="WP_132573754.1">
    <property type="nucleotide sequence ID" value="NZ_CBCSGL010000049.1"/>
</dbReference>
<dbReference type="InterPro" id="IPR036969">
    <property type="entry name" value="Citrate_synthase_sf"/>
</dbReference>
<dbReference type="Proteomes" id="UP000295110">
    <property type="component" value="Unassembled WGS sequence"/>
</dbReference>
<sequence>MQSILQRPGVGDFKYHVGISSLMQVASREDRVCVLNILGGESSEVTPVSHAYSGGNVVCGTAPGKGGAVLPTPVGDIPVYNNVRDALAAGHRFNCGVVYLPPSAARDGVAELIRVNPELRKIFIITEKISVHDAREIRAMGQQHGIDIFGANGLGAADSWNQVRIGGALGGDRPGDSLKPGSIAIFSNSGGFSTTIAQYLRMAGWGTTTVISSGKDVYIHYAAPEFAFALANDARSKAAVLYCEPGGYYEHDAHFTKPVVACVVGRWKSRLTRAVGHAGAMAGGDDDAQAKEGWFMEKFGVDGIFTPDNPVFSARGALVTNIAHIPAALTAVMRTNATMPDFAPEGSLALKPWFGSDEGLDLPEALRLPVVQAVSPYGEQIALLNRQIGGVVPRQNMKDASGASQMDAKTQVSSLHGSSMLMAATLPLESNVALALLHDAGGENDRRLIAPVIAAYVNLHGRPELAAAQASREAGNAPNAVLAAAAAIVGPRRQQAAREALRGLIEGFHAAGLGNEFGASLSESFDIAKVDARGLAGLSSDRPDPQAERLLAGVQAHGARSVFLRWLRSQPGHPTEAAVLAAISATLAWGPLSRKRISRATAESIPWWLQLFGTLIGASADASRHEPGAFCGIADAELLGRTSLGEIAFAALLGSRPDEGDLFAFQTLVGLLLTNGPGAISAQGAKGAVSADGPEQPGRVQLNKALLGFLSHTGYAHGGNGYEGIAFLCEQFEGSGLADPAAVDHGLDLQAMARRAVARYAQYKADRKGAGSLDIAKLPGVNHPVFKDKPVNHDPREVFIARLFEQRGEANVFHQFYRALVQELFDAGVSRNVYCVNIDAVIAALLLKMLWQPLAQGRIGARELETAAFTIFLYPRMLGCATEADDHLNRGRNMDTRTPASACAFVA</sequence>
<dbReference type="PANTHER" id="PTHR11117">
    <property type="entry name" value="SUCCINYL-COA LIGASE SUBUNIT ALPHA"/>
    <property type="match status" value="1"/>
</dbReference>
<dbReference type="PANTHER" id="PTHR11117:SF2">
    <property type="entry name" value="SUCCINATE--COA LIGASE [ADP_GDP-FORMING] SUBUNIT ALPHA, MITOCHONDRIAL"/>
    <property type="match status" value="1"/>
</dbReference>
<gene>
    <name evidence="3" type="ORF">EV671_102134</name>
</gene>
<dbReference type="AlphaFoldDB" id="A0A4R3UPJ5"/>
<dbReference type="SUPFAM" id="SSF52210">
    <property type="entry name" value="Succinyl-CoA synthetase domains"/>
    <property type="match status" value="1"/>
</dbReference>
<evidence type="ECO:0000313" key="3">
    <source>
        <dbReference type="EMBL" id="TCU92661.1"/>
    </source>
</evidence>
<dbReference type="InterPro" id="IPR032875">
    <property type="entry name" value="Succ_CoA_lig_flav_dom"/>
</dbReference>
<reference evidence="3 4" key="1">
    <citation type="submission" date="2019-03" db="EMBL/GenBank/DDBJ databases">
        <title>Genomic Encyclopedia of Type Strains, Phase IV (KMG-IV): sequencing the most valuable type-strain genomes for metagenomic binning, comparative biology and taxonomic classification.</title>
        <authorList>
            <person name="Goeker M."/>
        </authorList>
    </citation>
    <scope>NUCLEOTIDE SEQUENCE [LARGE SCALE GENOMIC DNA]</scope>
    <source>
        <strain evidence="3 4">DSM 654</strain>
    </source>
</reference>
<dbReference type="Gene3D" id="3.40.50.720">
    <property type="entry name" value="NAD(P)-binding Rossmann-like Domain"/>
    <property type="match status" value="1"/>
</dbReference>
<feature type="domain" description="Succinyl-CoA synthetase-like flavodoxin" evidence="2">
    <location>
        <begin position="180"/>
        <end position="286"/>
    </location>
</feature>